<dbReference type="InterPro" id="IPR012334">
    <property type="entry name" value="Pectin_lyas_fold"/>
</dbReference>
<dbReference type="STRING" id="990285.RGCCGE502_09355"/>
<evidence type="ECO:0008006" key="3">
    <source>
        <dbReference type="Google" id="ProtNLM"/>
    </source>
</evidence>
<dbReference type="RefSeq" id="WP_016553909.1">
    <property type="nucleotide sequence ID" value="NZ_AEYE02000011.1"/>
</dbReference>
<dbReference type="Gene3D" id="2.160.20.10">
    <property type="entry name" value="Single-stranded right-handed beta-helix, Pectin lyase-like"/>
    <property type="match status" value="1"/>
</dbReference>
<dbReference type="HOGENOM" id="CLU_398408_0_0_5"/>
<proteinExistence type="predicted"/>
<dbReference type="EMBL" id="AEYE02000011">
    <property type="protein sequence ID" value="EPE98622.1"/>
    <property type="molecule type" value="Genomic_DNA"/>
</dbReference>
<comment type="caution">
    <text evidence="1">The sequence shown here is derived from an EMBL/GenBank/DDBJ whole genome shotgun (WGS) entry which is preliminary data.</text>
</comment>
<evidence type="ECO:0000313" key="1">
    <source>
        <dbReference type="EMBL" id="EPE98622.1"/>
    </source>
</evidence>
<dbReference type="AlphaFoldDB" id="S3HIQ0"/>
<protein>
    <recommendedName>
        <fullName evidence="3">Pectate lyase superfamily protein domain-containing protein</fullName>
    </recommendedName>
</protein>
<evidence type="ECO:0000313" key="2">
    <source>
        <dbReference type="Proteomes" id="UP000014411"/>
    </source>
</evidence>
<dbReference type="Proteomes" id="UP000014411">
    <property type="component" value="Unassembled WGS sequence"/>
</dbReference>
<dbReference type="SUPFAM" id="SSF51126">
    <property type="entry name" value="Pectin lyase-like"/>
    <property type="match status" value="1"/>
</dbReference>
<organism evidence="1 2">
    <name type="scientific">Rhizobium grahamii CCGE 502</name>
    <dbReference type="NCBI Taxonomy" id="990285"/>
    <lineage>
        <taxon>Bacteria</taxon>
        <taxon>Pseudomonadati</taxon>
        <taxon>Pseudomonadota</taxon>
        <taxon>Alphaproteobacteria</taxon>
        <taxon>Hyphomicrobiales</taxon>
        <taxon>Rhizobiaceae</taxon>
        <taxon>Rhizobium/Agrobacterium group</taxon>
        <taxon>Rhizobium</taxon>
    </lineage>
</organism>
<sequence>MPLSFAQILRDFITDGVPSSGANKPKKSEMRAWGSWVESIISAFTSNGGLIYSSLALLNADLARAANTMAWVVGDATAANNGVYGKVGASGTGSWTRRSDLPFSFIIGADAGAGTANAIQSTTSLPVSSSALVVTNVFRVNTGSPVTISFNGGAALTIKSNSGNDIVAGGIVAGMLIFGYVSGSTFRLISDQVGSAIVAAAEAAAAAAAASAASINLPSISAGDKGYGLTVNTAGNGYDKNPVSIVALTRTALKALTTAIDRPVYLAESGREGMFKLRTGSPPVSDTQEGVYVVSNTAGFYWERAYGAALPSVRAFGAVQDAVTDDTAAFQGALDVLGSAIMLASQGLKSKISGTIRLKNDRNHLLGVGRPWLVSGTATPIYVESSFQKVGGFVIDGAASVANTAIRIRTSLRQMTTIDIGDLYLQDCFNGIQDDNSTNVAIFVKIHDITMAGHRGYGIATWDCWASYHIDQVVVDRVGKSGVDYNYPAFYFNGAEGIFFRNCAHNGSSATGIQALQDGAVFEICNFVEFTNFIPDHSGGRGMVFITCANVKGDKSTLVNCGNHGLVASGGSMFDLDSITSTQLAASATLADAFNIDSVQGFRAKGLYGTGFKRNGIFANACQRMNVQGEFSSNANRGIVTLGASSANLFHGCLTASNTAGNYSLVASSDYLRDHIVSAGTIGDATGPATA</sequence>
<dbReference type="eggNOG" id="ENOG503376F">
    <property type="taxonomic scope" value="Bacteria"/>
</dbReference>
<reference evidence="1 2" key="1">
    <citation type="journal article" date="2012" name="J. Bacteriol.">
        <title>Genome sequence of Rhizobium grahamii CCGE502, a broad-host-range symbiont with low nodulation competitiveness in Phaseolus vulgaris.</title>
        <authorList>
            <person name="Althabegoiti M.J."/>
            <person name="Lozano L."/>
            <person name="Torres-Tejerizo G."/>
            <person name="Ormeno-Orrillo E."/>
            <person name="Rogel M.A."/>
            <person name="Gonzalez V."/>
            <person name="Martinez-Romero E."/>
        </authorList>
    </citation>
    <scope>NUCLEOTIDE SEQUENCE [LARGE SCALE GENOMIC DNA]</scope>
    <source>
        <strain evidence="1 2">CCGE 502</strain>
    </source>
</reference>
<name>S3HIQ0_9HYPH</name>
<gene>
    <name evidence="1" type="ORF">RGCCGE502_09355</name>
</gene>
<accession>S3HIQ0</accession>
<dbReference type="InterPro" id="IPR011050">
    <property type="entry name" value="Pectin_lyase_fold/virulence"/>
</dbReference>
<keyword evidence="2" id="KW-1185">Reference proteome</keyword>